<dbReference type="Pfam" id="PF13041">
    <property type="entry name" value="PPR_2"/>
    <property type="match status" value="1"/>
</dbReference>
<sequence>MSVKAAKPFSGRLQSLVKKRCHAEKLQLEEDISCFHCVLDDHPPSIIAINAHLASIAKSKHPLRYPTVLALFNRFKLTSARDRTRVSPPIHSFGLALYCCCRMHRMDLGFCVLGQSLRHGCGANTIIFNSLIKGLCTANNIRDAANLLAKMPLMGCAPNLITYTTLIDCLQYARARLVSSDGKRTELL</sequence>
<dbReference type="Proteomes" id="UP001140206">
    <property type="component" value="Chromosome 4"/>
</dbReference>
<keyword evidence="3" id="KW-0809">Transit peptide</keyword>
<dbReference type="Gene3D" id="1.25.40.10">
    <property type="entry name" value="Tetratricopeptide repeat domain"/>
    <property type="match status" value="1"/>
</dbReference>
<feature type="repeat" description="PPR" evidence="4">
    <location>
        <begin position="124"/>
        <end position="158"/>
    </location>
</feature>
<dbReference type="InterPro" id="IPR011990">
    <property type="entry name" value="TPR-like_helical_dom_sf"/>
</dbReference>
<keyword evidence="6" id="KW-1185">Reference proteome</keyword>
<organism evidence="5 6">
    <name type="scientific">Rhynchospora pubera</name>
    <dbReference type="NCBI Taxonomy" id="906938"/>
    <lineage>
        <taxon>Eukaryota</taxon>
        <taxon>Viridiplantae</taxon>
        <taxon>Streptophyta</taxon>
        <taxon>Embryophyta</taxon>
        <taxon>Tracheophyta</taxon>
        <taxon>Spermatophyta</taxon>
        <taxon>Magnoliopsida</taxon>
        <taxon>Liliopsida</taxon>
        <taxon>Poales</taxon>
        <taxon>Cyperaceae</taxon>
        <taxon>Cyperoideae</taxon>
        <taxon>Rhynchosporeae</taxon>
        <taxon>Rhynchospora</taxon>
    </lineage>
</organism>
<dbReference type="AlphaFoldDB" id="A0AAV8D9L7"/>
<dbReference type="NCBIfam" id="TIGR00756">
    <property type="entry name" value="PPR"/>
    <property type="match status" value="1"/>
</dbReference>
<evidence type="ECO:0000256" key="1">
    <source>
        <dbReference type="ARBA" id="ARBA00007626"/>
    </source>
</evidence>
<evidence type="ECO:0000313" key="5">
    <source>
        <dbReference type="EMBL" id="KAJ4765172.1"/>
    </source>
</evidence>
<dbReference type="InterPro" id="IPR002885">
    <property type="entry name" value="PPR_rpt"/>
</dbReference>
<comment type="similarity">
    <text evidence="1">Belongs to the PPR family. P subfamily.</text>
</comment>
<gene>
    <name evidence="5" type="ORF">LUZ62_075547</name>
</gene>
<proteinExistence type="inferred from homology"/>
<name>A0AAV8D9L7_9POAL</name>
<evidence type="ECO:0000313" key="6">
    <source>
        <dbReference type="Proteomes" id="UP001140206"/>
    </source>
</evidence>
<dbReference type="PANTHER" id="PTHR47941">
    <property type="entry name" value="PENTATRICOPEPTIDE REPEAT-CONTAINING PROTEIN 3, MITOCHONDRIAL"/>
    <property type="match status" value="1"/>
</dbReference>
<protein>
    <submittedName>
        <fullName evidence="5">RNA processing FACTOR</fullName>
    </submittedName>
</protein>
<reference evidence="5" key="1">
    <citation type="submission" date="2022-08" db="EMBL/GenBank/DDBJ databases">
        <authorList>
            <person name="Marques A."/>
        </authorList>
    </citation>
    <scope>NUCLEOTIDE SEQUENCE</scope>
    <source>
        <strain evidence="5">RhyPub2mFocal</strain>
        <tissue evidence="5">Leaves</tissue>
    </source>
</reference>
<evidence type="ECO:0000256" key="3">
    <source>
        <dbReference type="ARBA" id="ARBA00022946"/>
    </source>
</evidence>
<dbReference type="EMBL" id="JAMFTS010000004">
    <property type="protein sequence ID" value="KAJ4765172.1"/>
    <property type="molecule type" value="Genomic_DNA"/>
</dbReference>
<evidence type="ECO:0000256" key="2">
    <source>
        <dbReference type="ARBA" id="ARBA00022737"/>
    </source>
</evidence>
<accession>A0AAV8D9L7</accession>
<comment type="caution">
    <text evidence="5">The sequence shown here is derived from an EMBL/GenBank/DDBJ whole genome shotgun (WGS) entry which is preliminary data.</text>
</comment>
<keyword evidence="2" id="KW-0677">Repeat</keyword>
<dbReference type="PROSITE" id="PS51375">
    <property type="entry name" value="PPR"/>
    <property type="match status" value="1"/>
</dbReference>
<evidence type="ECO:0000256" key="4">
    <source>
        <dbReference type="PROSITE-ProRule" id="PRU00708"/>
    </source>
</evidence>